<dbReference type="EMBL" id="ASPP01012831">
    <property type="protein sequence ID" value="ETO20219.1"/>
    <property type="molecule type" value="Genomic_DNA"/>
</dbReference>
<name>X6N392_RETFI</name>
<keyword evidence="2" id="KW-1185">Reference proteome</keyword>
<dbReference type="Proteomes" id="UP000023152">
    <property type="component" value="Unassembled WGS sequence"/>
</dbReference>
<dbReference type="AlphaFoldDB" id="X6N392"/>
<evidence type="ECO:0000313" key="1">
    <source>
        <dbReference type="EMBL" id="ETO20219.1"/>
    </source>
</evidence>
<sequence length="84" mass="9771">MNLGDVKKTDMNQLAVDKQAFRNHFREQNADLFQEDVLDVLLDEFSGDTVKPLDFSKWKDAITLEKMEEVTKRVTVLNTNKQII</sequence>
<comment type="caution">
    <text evidence="1">The sequence shown here is derived from an EMBL/GenBank/DDBJ whole genome shotgun (WGS) entry which is preliminary data.</text>
</comment>
<organism evidence="1 2">
    <name type="scientific">Reticulomyxa filosa</name>
    <dbReference type="NCBI Taxonomy" id="46433"/>
    <lineage>
        <taxon>Eukaryota</taxon>
        <taxon>Sar</taxon>
        <taxon>Rhizaria</taxon>
        <taxon>Retaria</taxon>
        <taxon>Foraminifera</taxon>
        <taxon>Monothalamids</taxon>
        <taxon>Reticulomyxidae</taxon>
        <taxon>Reticulomyxa</taxon>
    </lineage>
</organism>
<accession>X6N392</accession>
<protein>
    <submittedName>
        <fullName evidence="1">Uncharacterized protein</fullName>
    </submittedName>
</protein>
<gene>
    <name evidence="1" type="ORF">RFI_16999</name>
</gene>
<evidence type="ECO:0000313" key="2">
    <source>
        <dbReference type="Proteomes" id="UP000023152"/>
    </source>
</evidence>
<proteinExistence type="predicted"/>
<reference evidence="1 2" key="1">
    <citation type="journal article" date="2013" name="Curr. Biol.">
        <title>The Genome of the Foraminiferan Reticulomyxa filosa.</title>
        <authorList>
            <person name="Glockner G."/>
            <person name="Hulsmann N."/>
            <person name="Schleicher M."/>
            <person name="Noegel A.A."/>
            <person name="Eichinger L."/>
            <person name="Gallinger C."/>
            <person name="Pawlowski J."/>
            <person name="Sierra R."/>
            <person name="Euteneuer U."/>
            <person name="Pillet L."/>
            <person name="Moustafa A."/>
            <person name="Platzer M."/>
            <person name="Groth M."/>
            <person name="Szafranski K."/>
            <person name="Schliwa M."/>
        </authorList>
    </citation>
    <scope>NUCLEOTIDE SEQUENCE [LARGE SCALE GENOMIC DNA]</scope>
</reference>